<comment type="caution">
    <text evidence="5">The sequence shown here is derived from an EMBL/GenBank/DDBJ whole genome shotgun (WGS) entry which is preliminary data.</text>
</comment>
<accession>A0AAV0U239</accession>
<dbReference type="Pfam" id="PF04969">
    <property type="entry name" value="CS"/>
    <property type="match status" value="1"/>
</dbReference>
<keyword evidence="6" id="KW-1185">Reference proteome</keyword>
<feature type="domain" description="SGS" evidence="3">
    <location>
        <begin position="266"/>
        <end position="358"/>
    </location>
</feature>
<reference evidence="5" key="1">
    <citation type="submission" date="2022-12" db="EMBL/GenBank/DDBJ databases">
        <authorList>
            <person name="Webb A."/>
        </authorList>
    </citation>
    <scope>NUCLEOTIDE SEQUENCE</scope>
    <source>
        <strain evidence="5">Pd1</strain>
    </source>
</reference>
<evidence type="ECO:0000259" key="3">
    <source>
        <dbReference type="PROSITE" id="PS51048"/>
    </source>
</evidence>
<evidence type="ECO:0000256" key="1">
    <source>
        <dbReference type="ARBA" id="ARBA00008509"/>
    </source>
</evidence>
<evidence type="ECO:0000256" key="2">
    <source>
        <dbReference type="SAM" id="MobiDB-lite"/>
    </source>
</evidence>
<dbReference type="CDD" id="cd06466">
    <property type="entry name" value="p23_CS_SGT1_like"/>
    <property type="match status" value="1"/>
</dbReference>
<dbReference type="InterPro" id="IPR007699">
    <property type="entry name" value="SGS_dom"/>
</dbReference>
<comment type="similarity">
    <text evidence="1">Belongs to the SGT1 family.</text>
</comment>
<feature type="domain" description="CS" evidence="4">
    <location>
        <begin position="157"/>
        <end position="247"/>
    </location>
</feature>
<dbReference type="SUPFAM" id="SSF48452">
    <property type="entry name" value="TPR-like"/>
    <property type="match status" value="1"/>
</dbReference>
<dbReference type="Gene3D" id="1.25.40.10">
    <property type="entry name" value="Tetratricopeptide repeat domain"/>
    <property type="match status" value="1"/>
</dbReference>
<dbReference type="InterPro" id="IPR008978">
    <property type="entry name" value="HSP20-like_chaperone"/>
</dbReference>
<dbReference type="InterPro" id="IPR044563">
    <property type="entry name" value="Sgt1-like"/>
</dbReference>
<sequence length="358" mass="41111">MEFKSQGNALFVEEQYEEAVLCYTRAMERHPEDADTMSKRAAAFLKLHKLHEAAADALRATELDATLHMAYMRHGVAQFELEKYTEAKQIFQMGRQKALKTDEKVVKQFQMWICKCDAELKNDEEVELVVPDEPLDTVQRFERIDQTTAVVASLPVTPKIRHDWYQSASHVTISILQKKLTQEDVVVTIKPTKLIVRAKLDREWVEAFNDCLFDEVLPEESSYKVLGTKVELKLRKKSCGMYWDKLKEVDDPSGVHVMAVAAKPECGPRPYASSRNWNEIEKAIGDELEAEESKGEEAMQKLFRDIYAKADENTRKAMNKSFQTSGGTVLSTNWKEVSDKNYEKERTAPSGMEWKKWG</sequence>
<dbReference type="Pfam" id="PF05002">
    <property type="entry name" value="SGS"/>
    <property type="match status" value="1"/>
</dbReference>
<evidence type="ECO:0000313" key="5">
    <source>
        <dbReference type="EMBL" id="CAI5730987.1"/>
    </source>
</evidence>
<evidence type="ECO:0000313" key="6">
    <source>
        <dbReference type="Proteomes" id="UP001162029"/>
    </source>
</evidence>
<dbReference type="SUPFAM" id="SSF49764">
    <property type="entry name" value="HSP20-like chaperones"/>
    <property type="match status" value="1"/>
</dbReference>
<proteinExistence type="inferred from homology"/>
<dbReference type="AlphaFoldDB" id="A0AAV0U239"/>
<dbReference type="SMART" id="SM00028">
    <property type="entry name" value="TPR"/>
    <property type="match status" value="3"/>
</dbReference>
<organism evidence="5 6">
    <name type="scientific">Peronospora destructor</name>
    <dbReference type="NCBI Taxonomy" id="86335"/>
    <lineage>
        <taxon>Eukaryota</taxon>
        <taxon>Sar</taxon>
        <taxon>Stramenopiles</taxon>
        <taxon>Oomycota</taxon>
        <taxon>Peronosporomycetes</taxon>
        <taxon>Peronosporales</taxon>
        <taxon>Peronosporaceae</taxon>
        <taxon>Peronospora</taxon>
    </lineage>
</organism>
<dbReference type="Gene3D" id="2.60.40.790">
    <property type="match status" value="1"/>
</dbReference>
<dbReference type="PANTHER" id="PTHR45862">
    <property type="entry name" value="PROTEIN SGT1 HOMOLOG"/>
    <property type="match status" value="1"/>
</dbReference>
<name>A0AAV0U239_9STRA</name>
<dbReference type="InterPro" id="IPR011990">
    <property type="entry name" value="TPR-like_helical_dom_sf"/>
</dbReference>
<dbReference type="GO" id="GO:0051087">
    <property type="term" value="F:protein-folding chaperone binding"/>
    <property type="evidence" value="ECO:0007669"/>
    <property type="project" value="InterPro"/>
</dbReference>
<gene>
    <name evidence="5" type="ORF">PDE001_LOCUS4672</name>
</gene>
<dbReference type="EMBL" id="CANTFM010000858">
    <property type="protein sequence ID" value="CAI5730987.1"/>
    <property type="molecule type" value="Genomic_DNA"/>
</dbReference>
<dbReference type="PROSITE" id="PS51048">
    <property type="entry name" value="SGS"/>
    <property type="match status" value="1"/>
</dbReference>
<dbReference type="InterPro" id="IPR019734">
    <property type="entry name" value="TPR_rpt"/>
</dbReference>
<feature type="region of interest" description="Disordered" evidence="2">
    <location>
        <begin position="336"/>
        <end position="358"/>
    </location>
</feature>
<protein>
    <submittedName>
        <fullName evidence="5">Uncharacterized protein</fullName>
    </submittedName>
</protein>
<evidence type="ECO:0000259" key="4">
    <source>
        <dbReference type="PROSITE" id="PS51203"/>
    </source>
</evidence>
<dbReference type="PROSITE" id="PS51203">
    <property type="entry name" value="CS"/>
    <property type="match status" value="1"/>
</dbReference>
<dbReference type="Proteomes" id="UP001162029">
    <property type="component" value="Unassembled WGS sequence"/>
</dbReference>
<dbReference type="InterPro" id="IPR007052">
    <property type="entry name" value="CS_dom"/>
</dbReference>